<dbReference type="InterPro" id="IPR053951">
    <property type="entry name" value="K_trans_N"/>
</dbReference>
<feature type="domain" description="K+ potassium transporter integral membrane" evidence="11">
    <location>
        <begin position="35"/>
        <end position="243"/>
    </location>
</feature>
<evidence type="ECO:0000256" key="6">
    <source>
        <dbReference type="ARBA" id="ARBA00022958"/>
    </source>
</evidence>
<organism evidence="13 14">
    <name type="scientific">Glycine soja</name>
    <name type="common">Wild soybean</name>
    <dbReference type="NCBI Taxonomy" id="3848"/>
    <lineage>
        <taxon>Eukaryota</taxon>
        <taxon>Viridiplantae</taxon>
        <taxon>Streptophyta</taxon>
        <taxon>Embryophyta</taxon>
        <taxon>Tracheophyta</taxon>
        <taxon>Spermatophyta</taxon>
        <taxon>Magnoliopsida</taxon>
        <taxon>eudicotyledons</taxon>
        <taxon>Gunneridae</taxon>
        <taxon>Pentapetalae</taxon>
        <taxon>rosids</taxon>
        <taxon>fabids</taxon>
        <taxon>Fabales</taxon>
        <taxon>Fabaceae</taxon>
        <taxon>Papilionoideae</taxon>
        <taxon>50 kb inversion clade</taxon>
        <taxon>NPAAA clade</taxon>
        <taxon>indigoferoid/millettioid clade</taxon>
        <taxon>Phaseoleae</taxon>
        <taxon>Glycine</taxon>
        <taxon>Glycine subgen. Soja</taxon>
    </lineage>
</organism>
<keyword evidence="14" id="KW-1185">Reference proteome</keyword>
<evidence type="ECO:0000256" key="3">
    <source>
        <dbReference type="ARBA" id="ARBA00022448"/>
    </source>
</evidence>
<reference evidence="13 14" key="1">
    <citation type="submission" date="2018-09" db="EMBL/GenBank/DDBJ databases">
        <title>A high-quality reference genome of wild soybean provides a powerful tool to mine soybean genomes.</title>
        <authorList>
            <person name="Xie M."/>
            <person name="Chung C.Y.L."/>
            <person name="Li M.-W."/>
            <person name="Wong F.-L."/>
            <person name="Chan T.-F."/>
            <person name="Lam H.-M."/>
        </authorList>
    </citation>
    <scope>NUCLEOTIDE SEQUENCE [LARGE SCALE GENOMIC DNA]</scope>
    <source>
        <strain evidence="14">cv. W05</strain>
        <tissue evidence="13">Hypocotyl of etiolated seedlings</tissue>
    </source>
</reference>
<dbReference type="GO" id="GO:0015079">
    <property type="term" value="F:potassium ion transmembrane transporter activity"/>
    <property type="evidence" value="ECO:0007669"/>
    <property type="project" value="InterPro"/>
</dbReference>
<gene>
    <name evidence="13" type="ORF">D0Y65_003178</name>
</gene>
<keyword evidence="8" id="KW-0406">Ion transport</keyword>
<comment type="similarity">
    <text evidence="2">Belongs to the HAK/KUP transporter (TC 2.A.72.3) family.</text>
</comment>
<feature type="transmembrane region" description="Helical" evidence="10">
    <location>
        <begin position="71"/>
        <end position="89"/>
    </location>
</feature>
<protein>
    <submittedName>
        <fullName evidence="13">Potassium transporter 4</fullName>
    </submittedName>
</protein>
<comment type="caution">
    <text evidence="13">The sequence shown here is derived from an EMBL/GenBank/DDBJ whole genome shotgun (WGS) entry which is preliminary data.</text>
</comment>
<keyword evidence="4" id="KW-0633">Potassium transport</keyword>
<feature type="transmembrane region" description="Helical" evidence="10">
    <location>
        <begin position="248"/>
        <end position="267"/>
    </location>
</feature>
<sequence length="642" mass="71945">MISLIHLMELESGVSTSQKNPSKLSWVNLSKYLLLAYQSFGVVYGDLSTSPLYVYTSTLSGKLQNHRHEEVIFGIFSLIFWTLTLIPLLKYAVIILNVDDNGEGGTFALYSLLCRHANFSLLPNQQAADEELSCYKNGPSLEAAASSSLKRFLENHRSLKTALLVMMLLGACMVIGDGVFSPAISILASVSGLRTTKTKFTDGEVVLIACVILVGLFALQRYGTHKVVFVFAPVVIIWLFFIKTGKEGWISLGGMLLCITGTEAMFADIGHFTTVSIRLAFSFVIYPCLVVQYMDQAAFLSKNLNSVHNSFYDSTEPILWPVFVIATLTSIVGSQAVITATFSIIKQCHDTTLIGNAYGLAYMTVMFVTTFLMALVIIIGKSVSRRMGSSCLIFHLYACNVCVALWHLYQVQLRPMQQSFIEMVTGFGPYSLIYTELATGIPAIFSHFVTNLPAFHMVLFFVCLKTVPVPHVSHEERYLIWRVCRRPCQMYSCTVRYGYKHIRRDDRDFDNHIIRCIAEFIQMEAQELQLSFSETSSFDGGTAIISVRSLESVSSWKVSENEDVGVDKNNASGRSFSVRRPLSTYNEENPHSRRRHISFRVPNDPVLDHEVKQELLDLAQTMEAGVQLWLLTFLTSVSLKLE</sequence>
<keyword evidence="5 10" id="KW-0812">Transmembrane</keyword>
<proteinExistence type="inferred from homology"/>
<dbReference type="GO" id="GO:0005886">
    <property type="term" value="C:plasma membrane"/>
    <property type="evidence" value="ECO:0007669"/>
    <property type="project" value="UniProtKB-SubCell"/>
</dbReference>
<feature type="transmembrane region" description="Helical" evidence="10">
    <location>
        <begin position="161"/>
        <end position="188"/>
    </location>
</feature>
<dbReference type="PANTHER" id="PTHR30540:SF83">
    <property type="entry name" value="K+ POTASSIUM TRANSPORTER"/>
    <property type="match status" value="1"/>
</dbReference>
<keyword evidence="6" id="KW-0630">Potassium</keyword>
<dbReference type="InterPro" id="IPR053952">
    <property type="entry name" value="K_trans_C"/>
</dbReference>
<name>A0A445LKR4_GLYSO</name>
<dbReference type="PANTHER" id="PTHR30540">
    <property type="entry name" value="OSMOTIC STRESS POTASSIUM TRANSPORTER"/>
    <property type="match status" value="1"/>
</dbReference>
<evidence type="ECO:0000313" key="13">
    <source>
        <dbReference type="EMBL" id="RZC23732.1"/>
    </source>
</evidence>
<keyword evidence="7 10" id="KW-1133">Transmembrane helix</keyword>
<feature type="transmembrane region" description="Helical" evidence="10">
    <location>
        <begin position="200"/>
        <end position="219"/>
    </location>
</feature>
<evidence type="ECO:0000256" key="1">
    <source>
        <dbReference type="ARBA" id="ARBA00004651"/>
    </source>
</evidence>
<comment type="subcellular location">
    <subcellularLocation>
        <location evidence="1">Cell membrane</location>
        <topology evidence="1">Multi-pass membrane protein</topology>
    </subcellularLocation>
</comment>
<dbReference type="AlphaFoldDB" id="A0A445LKR4"/>
<feature type="transmembrane region" description="Helical" evidence="10">
    <location>
        <begin position="279"/>
        <end position="298"/>
    </location>
</feature>
<evidence type="ECO:0000256" key="9">
    <source>
        <dbReference type="ARBA" id="ARBA00023136"/>
    </source>
</evidence>
<evidence type="ECO:0000256" key="5">
    <source>
        <dbReference type="ARBA" id="ARBA00022692"/>
    </source>
</evidence>
<evidence type="ECO:0000256" key="2">
    <source>
        <dbReference type="ARBA" id="ARBA00008440"/>
    </source>
</evidence>
<evidence type="ECO:0000256" key="4">
    <source>
        <dbReference type="ARBA" id="ARBA00022538"/>
    </source>
</evidence>
<dbReference type="InterPro" id="IPR003855">
    <property type="entry name" value="K+_transporter"/>
</dbReference>
<feature type="transmembrane region" description="Helical" evidence="10">
    <location>
        <begin position="392"/>
        <end position="409"/>
    </location>
</feature>
<feature type="transmembrane region" description="Helical" evidence="10">
    <location>
        <begin position="318"/>
        <end position="345"/>
    </location>
</feature>
<evidence type="ECO:0000259" key="12">
    <source>
        <dbReference type="Pfam" id="PF22776"/>
    </source>
</evidence>
<evidence type="ECO:0000256" key="10">
    <source>
        <dbReference type="SAM" id="Phobius"/>
    </source>
</evidence>
<keyword evidence="3" id="KW-0813">Transport</keyword>
<evidence type="ECO:0000259" key="11">
    <source>
        <dbReference type="Pfam" id="PF02705"/>
    </source>
</evidence>
<keyword evidence="9 10" id="KW-0472">Membrane</keyword>
<evidence type="ECO:0000313" key="14">
    <source>
        <dbReference type="Proteomes" id="UP000289340"/>
    </source>
</evidence>
<dbReference type="Pfam" id="PF02705">
    <property type="entry name" value="K_trans"/>
    <property type="match status" value="1"/>
</dbReference>
<dbReference type="Pfam" id="PF22776">
    <property type="entry name" value="K_trans_C"/>
    <property type="match status" value="1"/>
</dbReference>
<evidence type="ECO:0000256" key="8">
    <source>
        <dbReference type="ARBA" id="ARBA00023065"/>
    </source>
</evidence>
<accession>A0A445LKR4</accession>
<feature type="transmembrane region" description="Helical" evidence="10">
    <location>
        <begin position="357"/>
        <end position="380"/>
    </location>
</feature>
<dbReference type="EMBL" id="QZWG01000002">
    <property type="protein sequence ID" value="RZC23732.1"/>
    <property type="molecule type" value="Genomic_DNA"/>
</dbReference>
<evidence type="ECO:0000256" key="7">
    <source>
        <dbReference type="ARBA" id="ARBA00022989"/>
    </source>
</evidence>
<feature type="transmembrane region" description="Helical" evidence="10">
    <location>
        <begin position="226"/>
        <end position="242"/>
    </location>
</feature>
<feature type="domain" description="K+ potassium transporter C-terminal" evidence="12">
    <location>
        <begin position="434"/>
        <end position="521"/>
    </location>
</feature>
<dbReference type="Proteomes" id="UP000289340">
    <property type="component" value="Chromosome 2"/>
</dbReference>